<evidence type="ECO:0000313" key="2">
    <source>
        <dbReference type="EMBL" id="KDO82007.1"/>
    </source>
</evidence>
<dbReference type="AlphaFoldDB" id="A0A067H2Q7"/>
<feature type="region of interest" description="Disordered" evidence="1">
    <location>
        <begin position="1"/>
        <end position="28"/>
    </location>
</feature>
<dbReference type="EMBL" id="KK784875">
    <property type="protein sequence ID" value="KDO82008.1"/>
    <property type="molecule type" value="Genomic_DNA"/>
</dbReference>
<name>A0A067H2Q7_CITSI</name>
<dbReference type="EMBL" id="KK784875">
    <property type="protein sequence ID" value="KDO82007.1"/>
    <property type="molecule type" value="Genomic_DNA"/>
</dbReference>
<evidence type="ECO:0000256" key="1">
    <source>
        <dbReference type="SAM" id="MobiDB-lite"/>
    </source>
</evidence>
<gene>
    <name evidence="2" type="ORF">CISIN_1g0316362mg</name>
</gene>
<accession>A0A067H2Q7</accession>
<sequence>MTGVTKESETLARKRPSMTSVVNPTFDL</sequence>
<feature type="non-terminal residue" evidence="2">
    <location>
        <position position="28"/>
    </location>
</feature>
<keyword evidence="3" id="KW-1185">Reference proteome</keyword>
<reference evidence="2 3" key="1">
    <citation type="submission" date="2014-04" db="EMBL/GenBank/DDBJ databases">
        <authorList>
            <consortium name="International Citrus Genome Consortium"/>
            <person name="Gmitter F."/>
            <person name="Chen C."/>
            <person name="Farmerie W."/>
            <person name="Harkins T."/>
            <person name="Desany B."/>
            <person name="Mohiuddin M."/>
            <person name="Kodira C."/>
            <person name="Borodovsky M."/>
            <person name="Lomsadze A."/>
            <person name="Burns P."/>
            <person name="Jenkins J."/>
            <person name="Prochnik S."/>
            <person name="Shu S."/>
            <person name="Chapman J."/>
            <person name="Pitluck S."/>
            <person name="Schmutz J."/>
            <person name="Rokhsar D."/>
        </authorList>
    </citation>
    <scope>NUCLEOTIDE SEQUENCE</scope>
</reference>
<organism evidence="2 3">
    <name type="scientific">Citrus sinensis</name>
    <name type="common">Sweet orange</name>
    <name type="synonym">Citrus aurantium var. sinensis</name>
    <dbReference type="NCBI Taxonomy" id="2711"/>
    <lineage>
        <taxon>Eukaryota</taxon>
        <taxon>Viridiplantae</taxon>
        <taxon>Streptophyta</taxon>
        <taxon>Embryophyta</taxon>
        <taxon>Tracheophyta</taxon>
        <taxon>Spermatophyta</taxon>
        <taxon>Magnoliopsida</taxon>
        <taxon>eudicotyledons</taxon>
        <taxon>Gunneridae</taxon>
        <taxon>Pentapetalae</taxon>
        <taxon>rosids</taxon>
        <taxon>malvids</taxon>
        <taxon>Sapindales</taxon>
        <taxon>Rutaceae</taxon>
        <taxon>Aurantioideae</taxon>
        <taxon>Citrus</taxon>
    </lineage>
</organism>
<protein>
    <submittedName>
        <fullName evidence="2">Uncharacterized protein</fullName>
    </submittedName>
</protein>
<evidence type="ECO:0000313" key="3">
    <source>
        <dbReference type="Proteomes" id="UP000027120"/>
    </source>
</evidence>
<feature type="compositionally biased region" description="Basic and acidic residues" evidence="1">
    <location>
        <begin position="1"/>
        <end position="12"/>
    </location>
</feature>
<feature type="compositionally biased region" description="Polar residues" evidence="1">
    <location>
        <begin position="17"/>
        <end position="28"/>
    </location>
</feature>
<dbReference type="Proteomes" id="UP000027120">
    <property type="component" value="Unassembled WGS sequence"/>
</dbReference>
<proteinExistence type="predicted"/>